<proteinExistence type="predicted"/>
<name>A0AAN9QC29_CANGL</name>
<dbReference type="AlphaFoldDB" id="A0AAN9QC29"/>
<reference evidence="1 2" key="1">
    <citation type="submission" date="2024-01" db="EMBL/GenBank/DDBJ databases">
        <title>The genomes of 5 underutilized Papilionoideae crops provide insights into root nodulation and disease resistanc.</title>
        <authorList>
            <person name="Jiang F."/>
        </authorList>
    </citation>
    <scope>NUCLEOTIDE SEQUENCE [LARGE SCALE GENOMIC DNA]</scope>
    <source>
        <strain evidence="1">LVBAO_FW01</strain>
        <tissue evidence="1">Leaves</tissue>
    </source>
</reference>
<comment type="caution">
    <text evidence="1">The sequence shown here is derived from an EMBL/GenBank/DDBJ whole genome shotgun (WGS) entry which is preliminary data.</text>
</comment>
<keyword evidence="2" id="KW-1185">Reference proteome</keyword>
<evidence type="ECO:0000313" key="1">
    <source>
        <dbReference type="EMBL" id="KAK7329826.1"/>
    </source>
</evidence>
<evidence type="ECO:0000313" key="2">
    <source>
        <dbReference type="Proteomes" id="UP001367508"/>
    </source>
</evidence>
<gene>
    <name evidence="1" type="ORF">VNO77_24006</name>
</gene>
<sequence>MLRQRLPVNNETEGTLLIDFLQSFHSKIVNGAWNYSHSPVNSTVKPFLSSDLQEWIAGLAHNLGSSGVLMAKLWYILGAVQIVWQKVIKKIWIEGDHMSAINLRILRWWSKPSRIIEDG</sequence>
<accession>A0AAN9QC29</accession>
<protein>
    <submittedName>
        <fullName evidence="1">Uncharacterized protein</fullName>
    </submittedName>
</protein>
<organism evidence="1 2">
    <name type="scientific">Canavalia gladiata</name>
    <name type="common">Sword bean</name>
    <name type="synonym">Dolichos gladiatus</name>
    <dbReference type="NCBI Taxonomy" id="3824"/>
    <lineage>
        <taxon>Eukaryota</taxon>
        <taxon>Viridiplantae</taxon>
        <taxon>Streptophyta</taxon>
        <taxon>Embryophyta</taxon>
        <taxon>Tracheophyta</taxon>
        <taxon>Spermatophyta</taxon>
        <taxon>Magnoliopsida</taxon>
        <taxon>eudicotyledons</taxon>
        <taxon>Gunneridae</taxon>
        <taxon>Pentapetalae</taxon>
        <taxon>rosids</taxon>
        <taxon>fabids</taxon>
        <taxon>Fabales</taxon>
        <taxon>Fabaceae</taxon>
        <taxon>Papilionoideae</taxon>
        <taxon>50 kb inversion clade</taxon>
        <taxon>NPAAA clade</taxon>
        <taxon>indigoferoid/millettioid clade</taxon>
        <taxon>Phaseoleae</taxon>
        <taxon>Canavalia</taxon>
    </lineage>
</organism>
<dbReference type="EMBL" id="JAYMYQ010000005">
    <property type="protein sequence ID" value="KAK7329826.1"/>
    <property type="molecule type" value="Genomic_DNA"/>
</dbReference>
<dbReference type="Proteomes" id="UP001367508">
    <property type="component" value="Unassembled WGS sequence"/>
</dbReference>